<protein>
    <submittedName>
        <fullName evidence="1">Uncharacterized protein</fullName>
    </submittedName>
</protein>
<evidence type="ECO:0000313" key="1">
    <source>
        <dbReference type="EMBL" id="GJT61404.1"/>
    </source>
</evidence>
<name>A0ABQ5FEC4_9ASTR</name>
<keyword evidence="2" id="KW-1185">Reference proteome</keyword>
<accession>A0ABQ5FEC4</accession>
<comment type="caution">
    <text evidence="1">The sequence shown here is derived from an EMBL/GenBank/DDBJ whole genome shotgun (WGS) entry which is preliminary data.</text>
</comment>
<organism evidence="1 2">
    <name type="scientific">Tanacetum coccineum</name>
    <dbReference type="NCBI Taxonomy" id="301880"/>
    <lineage>
        <taxon>Eukaryota</taxon>
        <taxon>Viridiplantae</taxon>
        <taxon>Streptophyta</taxon>
        <taxon>Embryophyta</taxon>
        <taxon>Tracheophyta</taxon>
        <taxon>Spermatophyta</taxon>
        <taxon>Magnoliopsida</taxon>
        <taxon>eudicotyledons</taxon>
        <taxon>Gunneridae</taxon>
        <taxon>Pentapetalae</taxon>
        <taxon>asterids</taxon>
        <taxon>campanulids</taxon>
        <taxon>Asterales</taxon>
        <taxon>Asteraceae</taxon>
        <taxon>Asteroideae</taxon>
        <taxon>Anthemideae</taxon>
        <taxon>Anthemidinae</taxon>
        <taxon>Tanacetum</taxon>
    </lineage>
</organism>
<dbReference type="PANTHER" id="PTHR33067">
    <property type="entry name" value="RNA-DIRECTED DNA POLYMERASE-RELATED"/>
    <property type="match status" value="1"/>
</dbReference>
<dbReference type="PANTHER" id="PTHR33067:SF9">
    <property type="entry name" value="RNA-DIRECTED DNA POLYMERASE"/>
    <property type="match status" value="1"/>
</dbReference>
<dbReference type="EMBL" id="BQNB010017285">
    <property type="protein sequence ID" value="GJT61404.1"/>
    <property type="molecule type" value="Genomic_DNA"/>
</dbReference>
<reference evidence="1" key="1">
    <citation type="journal article" date="2022" name="Int. J. Mol. Sci.">
        <title>Draft Genome of Tanacetum Coccineum: Genomic Comparison of Closely Related Tanacetum-Family Plants.</title>
        <authorList>
            <person name="Yamashiro T."/>
            <person name="Shiraishi A."/>
            <person name="Nakayama K."/>
            <person name="Satake H."/>
        </authorList>
    </citation>
    <scope>NUCLEOTIDE SEQUENCE</scope>
</reference>
<sequence length="376" mass="43364">MEMEEISERYDAPYFVNGLEAYDGEINLEHDKNLISNEFAVKLCLEHEVKNGDKVVKKELIVALRGEIYFVKFIINPEEDDIEPGVVLRRSFLRLTKGIVDFENGIITIYLEPDTFNDVDSDKANDSEDDWEVILEGIDFGYIPEIDRLELPPYVCNMGKSSRDKEKPHRNYKMTHSEPRPIIETMKFIDQHKKLLDSVMLYTLKLDGEIEANEEEATKKVIKGYKTLREKDDPIVFVLLFLGREDAKPIAKKIIMLNHSKAEPMGILRDVLCQVRVTTILAKFQILDMPVDKDVPIVVARSFLYTCGGIINTIKKTTSTFDSICHQDFYVAVGKSKEEEKDSEDGEEYYVRRYMNENPFYGPTPANYLNCDDPLD</sequence>
<proteinExistence type="predicted"/>
<gene>
    <name evidence="1" type="ORF">Tco_1004937</name>
</gene>
<dbReference type="Proteomes" id="UP001151760">
    <property type="component" value="Unassembled WGS sequence"/>
</dbReference>
<evidence type="ECO:0000313" key="2">
    <source>
        <dbReference type="Proteomes" id="UP001151760"/>
    </source>
</evidence>
<reference evidence="1" key="2">
    <citation type="submission" date="2022-01" db="EMBL/GenBank/DDBJ databases">
        <authorList>
            <person name="Yamashiro T."/>
            <person name="Shiraishi A."/>
            <person name="Satake H."/>
            <person name="Nakayama K."/>
        </authorList>
    </citation>
    <scope>NUCLEOTIDE SEQUENCE</scope>
</reference>